<feature type="binding site" description="axial binding residue" evidence="9">
    <location>
        <position position="209"/>
    </location>
    <ligand>
        <name>heme c</name>
        <dbReference type="ChEBI" id="CHEBI:61717"/>
        <label>2</label>
    </ligand>
    <ligandPart>
        <name>Fe</name>
        <dbReference type="ChEBI" id="CHEBI:18248"/>
    </ligandPart>
</feature>
<dbReference type="GO" id="GO:0046872">
    <property type="term" value="F:metal ion binding"/>
    <property type="evidence" value="ECO:0007669"/>
    <property type="project" value="UniProtKB-KW"/>
</dbReference>
<keyword evidence="5" id="KW-0574">Periplasm</keyword>
<dbReference type="GO" id="GO:0020037">
    <property type="term" value="F:heme binding"/>
    <property type="evidence" value="ECO:0007669"/>
    <property type="project" value="InterPro"/>
</dbReference>
<sequence>MGVVAATFAACVAFAAPVGLPPVPVPADNPITPEKVKLGDKLFHDTRFSSTGEVSCATCHDRKKGFADALPVSEGIKKLKGTRNAPTVINAAYLRTQFWDGREPTLEAQSAQPFLNPVEMGLKDHEPILKIVRTDPEYAELFKKAFGKIGDQITMTEVQKGLGTFQRTLIGGDSPFDRYYFGGDKEAMSPAAIRGFQIYIGKGRCVSCHLIEQTQALFTDNRFHMIGVSANQMPQDLDELSAAVEDVKKRGTDIAVFSNPKTSSLGRYAVTRDLTDIGAFKTPTLRNIELTAPYMHDGSHKTLEEVVQFYNNGGRLNESDPLPKLLSGGIRPLNLTEEQQADLVEFLKALTSPQFVQK</sequence>
<gene>
    <name evidence="12" type="ORF">H8E19_16765</name>
</gene>
<dbReference type="Gene3D" id="1.10.760.10">
    <property type="entry name" value="Cytochrome c-like domain"/>
    <property type="match status" value="2"/>
</dbReference>
<keyword evidence="12" id="KW-0575">Peroxidase</keyword>
<feature type="binding site" description="covalent" evidence="8">
    <location>
        <position position="205"/>
    </location>
    <ligand>
        <name>heme c</name>
        <dbReference type="ChEBI" id="CHEBI:61717"/>
        <label>2</label>
    </ligand>
</feature>
<keyword evidence="3 9" id="KW-0479">Metal-binding</keyword>
<feature type="binding site" description="covalent" evidence="8">
    <location>
        <position position="208"/>
    </location>
    <ligand>
        <name>heme c</name>
        <dbReference type="ChEBI" id="CHEBI:61717"/>
        <label>2</label>
    </ligand>
</feature>
<feature type="chain" id="PRO_5035189275" evidence="10">
    <location>
        <begin position="16"/>
        <end position="358"/>
    </location>
</feature>
<proteinExistence type="predicted"/>
<organism evidence="12 13">
    <name type="scientific">Candidatus Desulfacyla euxinica</name>
    <dbReference type="NCBI Taxonomy" id="2841693"/>
    <lineage>
        <taxon>Bacteria</taxon>
        <taxon>Deltaproteobacteria</taxon>
        <taxon>Candidatus Desulfacyla</taxon>
    </lineage>
</organism>
<comment type="caution">
    <text evidence="12">The sequence shown here is derived from an EMBL/GenBank/DDBJ whole genome shotgun (WGS) entry which is preliminary data.</text>
</comment>
<dbReference type="PANTHER" id="PTHR30600">
    <property type="entry name" value="CYTOCHROME C PEROXIDASE-RELATED"/>
    <property type="match status" value="1"/>
</dbReference>
<evidence type="ECO:0000313" key="12">
    <source>
        <dbReference type="EMBL" id="MBC8179058.1"/>
    </source>
</evidence>
<name>A0A8J6N341_9DELT</name>
<reference evidence="12 13" key="1">
    <citation type="submission" date="2020-08" db="EMBL/GenBank/DDBJ databases">
        <title>Bridging the membrane lipid divide: bacteria of the FCB group superphylum have the potential to synthesize archaeal ether lipids.</title>
        <authorList>
            <person name="Villanueva L."/>
            <person name="Von Meijenfeldt F.A.B."/>
            <person name="Westbye A.B."/>
            <person name="Yadav S."/>
            <person name="Hopmans E.C."/>
            <person name="Dutilh B.E."/>
            <person name="Sinninghe Damste J.S."/>
        </authorList>
    </citation>
    <scope>NUCLEOTIDE SEQUENCE [LARGE SCALE GENOMIC DNA]</scope>
    <source>
        <strain evidence="12">NIOZ-UU27</strain>
    </source>
</reference>
<dbReference type="Pfam" id="PF03150">
    <property type="entry name" value="CCP_MauG"/>
    <property type="match status" value="1"/>
</dbReference>
<keyword evidence="4 10" id="KW-0732">Signal</keyword>
<evidence type="ECO:0000256" key="7">
    <source>
        <dbReference type="ARBA" id="ARBA00023004"/>
    </source>
</evidence>
<evidence type="ECO:0000313" key="13">
    <source>
        <dbReference type="Proteomes" id="UP000650524"/>
    </source>
</evidence>
<dbReference type="PANTHER" id="PTHR30600:SF10">
    <property type="entry name" value="BLL6722 PROTEIN"/>
    <property type="match status" value="1"/>
</dbReference>
<accession>A0A8J6N341</accession>
<keyword evidence="2 8" id="KW-0349">Heme</keyword>
<evidence type="ECO:0000256" key="4">
    <source>
        <dbReference type="ARBA" id="ARBA00022729"/>
    </source>
</evidence>
<keyword evidence="6" id="KW-0560">Oxidoreductase</keyword>
<dbReference type="EMBL" id="JACNJD010000340">
    <property type="protein sequence ID" value="MBC8179058.1"/>
    <property type="molecule type" value="Genomic_DNA"/>
</dbReference>
<dbReference type="SUPFAM" id="SSF46626">
    <property type="entry name" value="Cytochrome c"/>
    <property type="match status" value="2"/>
</dbReference>
<feature type="signal peptide" evidence="10">
    <location>
        <begin position="1"/>
        <end position="15"/>
    </location>
</feature>
<dbReference type="GO" id="GO:0042597">
    <property type="term" value="C:periplasmic space"/>
    <property type="evidence" value="ECO:0007669"/>
    <property type="project" value="UniProtKB-SubCell"/>
</dbReference>
<dbReference type="PROSITE" id="PS51007">
    <property type="entry name" value="CYTC"/>
    <property type="match status" value="1"/>
</dbReference>
<evidence type="ECO:0000256" key="10">
    <source>
        <dbReference type="SAM" id="SignalP"/>
    </source>
</evidence>
<evidence type="ECO:0000259" key="11">
    <source>
        <dbReference type="PROSITE" id="PS51007"/>
    </source>
</evidence>
<evidence type="ECO:0000256" key="1">
    <source>
        <dbReference type="ARBA" id="ARBA00004418"/>
    </source>
</evidence>
<comment type="cofactor">
    <cofactor evidence="8">
        <name>heme</name>
        <dbReference type="ChEBI" id="CHEBI:30413"/>
    </cofactor>
    <text evidence="8">Binds 2 heme groups.</text>
</comment>
<feature type="domain" description="Cytochrome c" evidence="11">
    <location>
        <begin position="190"/>
        <end position="351"/>
    </location>
</feature>
<dbReference type="PIRSF" id="PIRSF000294">
    <property type="entry name" value="Cytochrome-c_peroxidase"/>
    <property type="match status" value="1"/>
</dbReference>
<comment type="subcellular location">
    <subcellularLocation>
        <location evidence="1">Periplasm</location>
    </subcellularLocation>
</comment>
<evidence type="ECO:0000256" key="3">
    <source>
        <dbReference type="ARBA" id="ARBA00022723"/>
    </source>
</evidence>
<dbReference type="GO" id="GO:0009055">
    <property type="term" value="F:electron transfer activity"/>
    <property type="evidence" value="ECO:0007669"/>
    <property type="project" value="InterPro"/>
</dbReference>
<feature type="binding site" description="covalent" evidence="8">
    <location>
        <position position="59"/>
    </location>
    <ligand>
        <name>heme c</name>
        <dbReference type="ChEBI" id="CHEBI:61717"/>
        <label>1</label>
    </ligand>
</feature>
<dbReference type="InterPro" id="IPR004852">
    <property type="entry name" value="Di-haem_cyt_c_peroxidsae"/>
</dbReference>
<evidence type="ECO:0000256" key="8">
    <source>
        <dbReference type="PIRSR" id="PIRSR000294-1"/>
    </source>
</evidence>
<dbReference type="InterPro" id="IPR036909">
    <property type="entry name" value="Cyt_c-like_dom_sf"/>
</dbReference>
<dbReference type="Proteomes" id="UP000650524">
    <property type="component" value="Unassembled WGS sequence"/>
</dbReference>
<protein>
    <submittedName>
        <fullName evidence="12">Cytochrome-c peroxidase</fullName>
    </submittedName>
</protein>
<keyword evidence="7 9" id="KW-0408">Iron</keyword>
<dbReference type="InterPro" id="IPR026259">
    <property type="entry name" value="MauG/Cytc_peroxidase"/>
</dbReference>
<evidence type="ECO:0000256" key="5">
    <source>
        <dbReference type="ARBA" id="ARBA00022764"/>
    </source>
</evidence>
<evidence type="ECO:0000256" key="2">
    <source>
        <dbReference type="ARBA" id="ARBA00022617"/>
    </source>
</evidence>
<evidence type="ECO:0000256" key="9">
    <source>
        <dbReference type="PIRSR" id="PIRSR000294-2"/>
    </source>
</evidence>
<dbReference type="GO" id="GO:0004130">
    <property type="term" value="F:cytochrome-c peroxidase activity"/>
    <property type="evidence" value="ECO:0007669"/>
    <property type="project" value="TreeGrafter"/>
</dbReference>
<feature type="binding site" description="covalent" evidence="8">
    <location>
        <position position="56"/>
    </location>
    <ligand>
        <name>heme c</name>
        <dbReference type="ChEBI" id="CHEBI:61717"/>
        <label>1</label>
    </ligand>
</feature>
<dbReference type="InterPro" id="IPR051395">
    <property type="entry name" value="Cytochrome_c_Peroxidase/MauG"/>
</dbReference>
<dbReference type="InterPro" id="IPR009056">
    <property type="entry name" value="Cyt_c-like_dom"/>
</dbReference>
<dbReference type="AlphaFoldDB" id="A0A8J6N341"/>
<evidence type="ECO:0000256" key="6">
    <source>
        <dbReference type="ARBA" id="ARBA00023002"/>
    </source>
</evidence>
<comment type="PTM">
    <text evidence="8">Binds 2 heme groups per subunit.</text>
</comment>
<feature type="binding site" description="axial binding residue" evidence="9">
    <location>
        <position position="60"/>
    </location>
    <ligand>
        <name>heme c</name>
        <dbReference type="ChEBI" id="CHEBI:61717"/>
        <label>1</label>
    </ligand>
    <ligandPart>
        <name>Fe</name>
        <dbReference type="ChEBI" id="CHEBI:18248"/>
    </ligandPart>
</feature>